<dbReference type="EMBL" id="JACAZF010000001">
    <property type="protein sequence ID" value="KAF7316098.1"/>
    <property type="molecule type" value="Genomic_DNA"/>
</dbReference>
<organism evidence="2 3">
    <name type="scientific">Mycena indigotica</name>
    <dbReference type="NCBI Taxonomy" id="2126181"/>
    <lineage>
        <taxon>Eukaryota</taxon>
        <taxon>Fungi</taxon>
        <taxon>Dikarya</taxon>
        <taxon>Basidiomycota</taxon>
        <taxon>Agaricomycotina</taxon>
        <taxon>Agaricomycetes</taxon>
        <taxon>Agaricomycetidae</taxon>
        <taxon>Agaricales</taxon>
        <taxon>Marasmiineae</taxon>
        <taxon>Mycenaceae</taxon>
        <taxon>Mycena</taxon>
    </lineage>
</organism>
<name>A0A8H6WIG3_9AGAR</name>
<evidence type="ECO:0000313" key="2">
    <source>
        <dbReference type="EMBL" id="KAF7316098.1"/>
    </source>
</evidence>
<keyword evidence="2" id="KW-0418">Kinase</keyword>
<dbReference type="OrthoDB" id="2747778at2759"/>
<accession>A0A8H6WIG3</accession>
<dbReference type="InterPro" id="IPR011009">
    <property type="entry name" value="Kinase-like_dom_sf"/>
</dbReference>
<feature type="domain" description="Protein kinase" evidence="1">
    <location>
        <begin position="379"/>
        <end position="698"/>
    </location>
</feature>
<evidence type="ECO:0000313" key="3">
    <source>
        <dbReference type="Proteomes" id="UP000636479"/>
    </source>
</evidence>
<dbReference type="RefSeq" id="XP_037226121.1">
    <property type="nucleotide sequence ID" value="XM_037358211.1"/>
</dbReference>
<dbReference type="Proteomes" id="UP000636479">
    <property type="component" value="Unassembled WGS sequence"/>
</dbReference>
<dbReference type="Pfam" id="PF17667">
    <property type="entry name" value="Pkinase_fungal"/>
    <property type="match status" value="1"/>
</dbReference>
<gene>
    <name evidence="2" type="ORF">MIND_00127900</name>
</gene>
<dbReference type="SUPFAM" id="SSF56112">
    <property type="entry name" value="Protein kinase-like (PK-like)"/>
    <property type="match status" value="2"/>
</dbReference>
<dbReference type="InterPro" id="IPR040976">
    <property type="entry name" value="Pkinase_fungal"/>
</dbReference>
<dbReference type="Gene3D" id="1.10.510.10">
    <property type="entry name" value="Transferase(Phosphotransferase) domain 1"/>
    <property type="match status" value="1"/>
</dbReference>
<protein>
    <submittedName>
        <fullName evidence="2">Pkinase-fungal domain-containing protein</fullName>
    </submittedName>
</protein>
<sequence length="726" mass="81475">MQALEDYERRTADERLEFLGALTSRPLPRNNNLDVFTMPLAVDQSQLLKLDPDEIYPRTLPTFASTEFHGSMTTEQMSAERKHNEEYCRKHFDNHVTSSSLTAILEKLGGTAFSTKFNALKGSASRTLQDLGPKREKHLRDSVLGGFKAESQNNQCANSSGTRPPEIYINNRYWLSALARIALPEPLRSQSEVMEFVPGPGDYLPPQRGYEKQRKYDAALRPSAADSMTIFNVLVNIEYTSFDPPSYTHNPLIGTSVEIGKYQQAITNAVDLLSMQGTRLYIPTLSFHGKGEKAKLFVSILNQDRLEFTVVENCLGTNLPTVSAILALFQQASLYELGFNPIFSYKFTKSDFGFLNGDAVPGVAHLPDCDPIELTGKTLSPLRSVPFGRSTLVLEGKHRVSTKIWVVKVTFIPEPRAWREKMVLDALCATSIPNYVPNLVGWFAAVGSRIPSESSDESLALGTRRKRRANQISTLSPLVPRHVEAMAFESPSDTRKLNDVSLSVTDLINAAVQIFLALFDVFNREIIHRDISMGNILLTADGILLIDWETGRRFKLDSPPPSGPVGERKVTGTLDTMAYYMLDGKHMPLPHDDLESAVYVLLKALTQTFKNPLEDPEWQRNYARFKWDKGDIGIDDLKLVRDNLWSQKGKRGIIHDIKQTFREADEHCAVQFIDVLLSMPLPQERWSSETKLSDHTGLDATNYDAVHKSLDTIIQDVVKKLRALLA</sequence>
<proteinExistence type="predicted"/>
<dbReference type="GeneID" id="59340727"/>
<comment type="caution">
    <text evidence="2">The sequence shown here is derived from an EMBL/GenBank/DDBJ whole genome shotgun (WGS) entry which is preliminary data.</text>
</comment>
<dbReference type="SMART" id="SM00220">
    <property type="entry name" value="S_TKc"/>
    <property type="match status" value="1"/>
</dbReference>
<evidence type="ECO:0000259" key="1">
    <source>
        <dbReference type="PROSITE" id="PS50011"/>
    </source>
</evidence>
<dbReference type="GO" id="GO:0005524">
    <property type="term" value="F:ATP binding"/>
    <property type="evidence" value="ECO:0007669"/>
    <property type="project" value="InterPro"/>
</dbReference>
<dbReference type="AlphaFoldDB" id="A0A8H6WIG3"/>
<dbReference type="InterPro" id="IPR000719">
    <property type="entry name" value="Prot_kinase_dom"/>
</dbReference>
<dbReference type="PROSITE" id="PS50011">
    <property type="entry name" value="PROTEIN_KINASE_DOM"/>
    <property type="match status" value="1"/>
</dbReference>
<dbReference type="InterPro" id="IPR008266">
    <property type="entry name" value="Tyr_kinase_AS"/>
</dbReference>
<dbReference type="GO" id="GO:0004672">
    <property type="term" value="F:protein kinase activity"/>
    <property type="evidence" value="ECO:0007669"/>
    <property type="project" value="InterPro"/>
</dbReference>
<keyword evidence="3" id="KW-1185">Reference proteome</keyword>
<dbReference type="PROSITE" id="PS00109">
    <property type="entry name" value="PROTEIN_KINASE_TYR"/>
    <property type="match status" value="1"/>
</dbReference>
<reference evidence="2" key="1">
    <citation type="submission" date="2020-05" db="EMBL/GenBank/DDBJ databases">
        <title>Mycena genomes resolve the evolution of fungal bioluminescence.</title>
        <authorList>
            <person name="Tsai I.J."/>
        </authorList>
    </citation>
    <scope>NUCLEOTIDE SEQUENCE</scope>
    <source>
        <strain evidence="2">171206Taipei</strain>
    </source>
</reference>
<keyword evidence="2" id="KW-0808">Transferase</keyword>